<dbReference type="Pfam" id="PF06580">
    <property type="entry name" value="His_kinase"/>
    <property type="match status" value="1"/>
</dbReference>
<protein>
    <submittedName>
        <fullName evidence="3">Sensor histidine kinase</fullName>
        <ecNumber evidence="3">2.7.13.3</ecNumber>
    </submittedName>
</protein>
<accession>A0ABW3GEE8</accession>
<feature type="transmembrane region" description="Helical" evidence="1">
    <location>
        <begin position="80"/>
        <end position="103"/>
    </location>
</feature>
<keyword evidence="3" id="KW-0418">Kinase</keyword>
<evidence type="ECO:0000313" key="4">
    <source>
        <dbReference type="Proteomes" id="UP001597106"/>
    </source>
</evidence>
<dbReference type="Proteomes" id="UP001597106">
    <property type="component" value="Unassembled WGS sequence"/>
</dbReference>
<comment type="caution">
    <text evidence="3">The sequence shown here is derived from an EMBL/GenBank/DDBJ whole genome shotgun (WGS) entry which is preliminary data.</text>
</comment>
<keyword evidence="4" id="KW-1185">Reference proteome</keyword>
<feature type="transmembrane region" description="Helical" evidence="1">
    <location>
        <begin position="55"/>
        <end position="73"/>
    </location>
</feature>
<dbReference type="InterPro" id="IPR050640">
    <property type="entry name" value="Bact_2-comp_sensor_kinase"/>
</dbReference>
<dbReference type="RefSeq" id="WP_194749075.1">
    <property type="nucleotide sequence ID" value="NZ_JBHTJW010000002.1"/>
</dbReference>
<keyword evidence="1" id="KW-1133">Transmembrane helix</keyword>
<proteinExistence type="predicted"/>
<keyword evidence="1" id="KW-0812">Transmembrane</keyword>
<evidence type="ECO:0000256" key="1">
    <source>
        <dbReference type="SAM" id="Phobius"/>
    </source>
</evidence>
<dbReference type="Gene3D" id="3.30.565.10">
    <property type="entry name" value="Histidine kinase-like ATPase, C-terminal domain"/>
    <property type="match status" value="1"/>
</dbReference>
<organism evidence="3 4">
    <name type="scientific">Methylophilus glucosoxydans</name>
    <dbReference type="NCBI Taxonomy" id="752553"/>
    <lineage>
        <taxon>Bacteria</taxon>
        <taxon>Pseudomonadati</taxon>
        <taxon>Pseudomonadota</taxon>
        <taxon>Betaproteobacteria</taxon>
        <taxon>Nitrosomonadales</taxon>
        <taxon>Methylophilaceae</taxon>
        <taxon>Methylophilus</taxon>
    </lineage>
</organism>
<gene>
    <name evidence="3" type="ORF">ACFQ1T_03460</name>
</gene>
<keyword evidence="1" id="KW-0472">Membrane</keyword>
<name>A0ABW3GEE8_9PROT</name>
<evidence type="ECO:0000259" key="2">
    <source>
        <dbReference type="Pfam" id="PF06580"/>
    </source>
</evidence>
<dbReference type="SUPFAM" id="SSF55874">
    <property type="entry name" value="ATPase domain of HSP90 chaperone/DNA topoisomerase II/histidine kinase"/>
    <property type="match status" value="1"/>
</dbReference>
<dbReference type="InterPro" id="IPR010559">
    <property type="entry name" value="Sig_transdc_His_kin_internal"/>
</dbReference>
<reference evidence="4" key="1">
    <citation type="journal article" date="2019" name="Int. J. Syst. Evol. Microbiol.">
        <title>The Global Catalogue of Microorganisms (GCM) 10K type strain sequencing project: providing services to taxonomists for standard genome sequencing and annotation.</title>
        <authorList>
            <consortium name="The Broad Institute Genomics Platform"/>
            <consortium name="The Broad Institute Genome Sequencing Center for Infectious Disease"/>
            <person name="Wu L."/>
            <person name="Ma J."/>
        </authorList>
    </citation>
    <scope>NUCLEOTIDE SEQUENCE [LARGE SCALE GENOMIC DNA]</scope>
    <source>
        <strain evidence="4">CCUG 59685</strain>
    </source>
</reference>
<dbReference type="GO" id="GO:0004673">
    <property type="term" value="F:protein histidine kinase activity"/>
    <property type="evidence" value="ECO:0007669"/>
    <property type="project" value="UniProtKB-EC"/>
</dbReference>
<feature type="domain" description="Signal transduction histidine kinase internal region" evidence="2">
    <location>
        <begin position="144"/>
        <end position="222"/>
    </location>
</feature>
<dbReference type="EMBL" id="JBHTJW010000002">
    <property type="protein sequence ID" value="MFD0928832.1"/>
    <property type="molecule type" value="Genomic_DNA"/>
</dbReference>
<sequence length="339" mass="38370">MRKTSRIPNFRNLGIHLRVLLLHLCLLALLVVYDGQPDASISAWVNALTQISSQWLPPLLLVMGALTLAYPWMSRWAYRPALAGIVLLAVGLTALATEGYHVWIVPLRAAQWCQVLLLSAADVLLCLYYLDLLQRAYSPAIAEARLQALQARIRPHFLFNSLNAALSLIRSQPQRAETALEDMAELFRVLMADNRDLVPLSQEIALCHQYLNIEKLRLDERLQCDWQLSELPPEMMIPPLILQPLLENAIYHGIEPQPQGGVVHIEIKPSGKSLLLRISNPLPPPSNRASGNKMALKNIRERLRLHYDLEAQLRQYEADQRYIVEIVIPTRPLSEVVHG</sequence>
<evidence type="ECO:0000313" key="3">
    <source>
        <dbReference type="EMBL" id="MFD0928832.1"/>
    </source>
</evidence>
<dbReference type="PANTHER" id="PTHR34220">
    <property type="entry name" value="SENSOR HISTIDINE KINASE YPDA"/>
    <property type="match status" value="1"/>
</dbReference>
<dbReference type="PANTHER" id="PTHR34220:SF7">
    <property type="entry name" value="SENSOR HISTIDINE KINASE YPDA"/>
    <property type="match status" value="1"/>
</dbReference>
<dbReference type="EC" id="2.7.13.3" evidence="3"/>
<keyword evidence="3" id="KW-0808">Transferase</keyword>
<dbReference type="InterPro" id="IPR036890">
    <property type="entry name" value="HATPase_C_sf"/>
</dbReference>